<evidence type="ECO:0000313" key="2">
    <source>
        <dbReference type="Proteomes" id="UP000607281"/>
    </source>
</evidence>
<evidence type="ECO:0000313" key="1">
    <source>
        <dbReference type="EMBL" id="MBD2344379.1"/>
    </source>
</evidence>
<reference evidence="1 2" key="1">
    <citation type="journal article" date="2020" name="ISME J.">
        <title>Comparative genomics reveals insights into cyanobacterial evolution and habitat adaptation.</title>
        <authorList>
            <person name="Chen M.Y."/>
            <person name="Teng W.K."/>
            <person name="Zhao L."/>
            <person name="Hu C.X."/>
            <person name="Zhou Y.K."/>
            <person name="Han B.P."/>
            <person name="Song L.R."/>
            <person name="Shu W.S."/>
        </authorList>
    </citation>
    <scope>NUCLEOTIDE SEQUENCE [LARGE SCALE GENOMIC DNA]</scope>
    <source>
        <strain evidence="1 2">FACHB-260</strain>
    </source>
</reference>
<proteinExistence type="predicted"/>
<dbReference type="RefSeq" id="WP_190406831.1">
    <property type="nucleotide sequence ID" value="NZ_JACJRF010000012.1"/>
</dbReference>
<dbReference type="InterPro" id="IPR029044">
    <property type="entry name" value="Nucleotide-diphossugar_trans"/>
</dbReference>
<dbReference type="SUPFAM" id="SSF53448">
    <property type="entry name" value="Nucleotide-diphospho-sugar transferases"/>
    <property type="match status" value="1"/>
</dbReference>
<gene>
    <name evidence="1" type="ORF">H6G18_09495</name>
</gene>
<accession>A0ABR8CMX8</accession>
<keyword evidence="2" id="KW-1185">Reference proteome</keyword>
<name>A0ABR8CMX8_9NOST</name>
<comment type="caution">
    <text evidence="1">The sequence shown here is derived from an EMBL/GenBank/DDBJ whole genome shotgun (WGS) entry which is preliminary data.</text>
</comment>
<sequence length="279" mass="32337">MINQLIKAFQPKDANITVSVGFDNKYLDYGKILLRSINKNSPNVKVVVLAINTHEDSLNEFSELKNFKIIHEKKEFAHEYEQRLYTIARRIFLVNELRQDSSIENLLQLDADAIVKRDLNRFGNLFKQGDFCIFARPQMKYEFLRLTMNVLGLNNSPASKALTKEWIAQLWQMLAEPQDTKYIDQLTLWKAYEKINQEYGIKLVNLQPPFIGNSRNTIIRTFYATKDAKGDQKLVKELNKFTDKPLEDAPSNAPPKPEGTDVFLTKNLLRDNFEKAGFI</sequence>
<dbReference type="Proteomes" id="UP000607281">
    <property type="component" value="Unassembled WGS sequence"/>
</dbReference>
<organism evidence="1 2">
    <name type="scientific">Anabaena subtropica FACHB-260</name>
    <dbReference type="NCBI Taxonomy" id="2692884"/>
    <lineage>
        <taxon>Bacteria</taxon>
        <taxon>Bacillati</taxon>
        <taxon>Cyanobacteriota</taxon>
        <taxon>Cyanophyceae</taxon>
        <taxon>Nostocales</taxon>
        <taxon>Nostocaceae</taxon>
        <taxon>Anabaena</taxon>
    </lineage>
</organism>
<dbReference type="Gene3D" id="3.90.550.10">
    <property type="entry name" value="Spore Coat Polysaccharide Biosynthesis Protein SpsA, Chain A"/>
    <property type="match status" value="1"/>
</dbReference>
<dbReference type="EMBL" id="JACJRF010000012">
    <property type="protein sequence ID" value="MBD2344379.1"/>
    <property type="molecule type" value="Genomic_DNA"/>
</dbReference>
<protein>
    <submittedName>
        <fullName evidence="1">Uncharacterized protein</fullName>
    </submittedName>
</protein>